<keyword evidence="6 8" id="KW-0472">Membrane</keyword>
<dbReference type="Proteomes" id="UP000292003">
    <property type="component" value="Unassembled WGS sequence"/>
</dbReference>
<feature type="transmembrane region" description="Helical" evidence="8">
    <location>
        <begin position="351"/>
        <end position="371"/>
    </location>
</feature>
<evidence type="ECO:0000256" key="5">
    <source>
        <dbReference type="ARBA" id="ARBA00022989"/>
    </source>
</evidence>
<keyword evidence="2" id="KW-1003">Cell membrane</keyword>
<dbReference type="RefSeq" id="WP_130477822.1">
    <property type="nucleotide sequence ID" value="NZ_SFCC01000012.1"/>
</dbReference>
<evidence type="ECO:0000256" key="1">
    <source>
        <dbReference type="ARBA" id="ARBA00004651"/>
    </source>
</evidence>
<keyword evidence="5 8" id="KW-1133">Transmembrane helix</keyword>
<comment type="similarity">
    <text evidence="7">Belongs to the glycosyltransferase 87 family.</text>
</comment>
<feature type="transmembrane region" description="Helical" evidence="8">
    <location>
        <begin position="254"/>
        <end position="272"/>
    </location>
</feature>
<evidence type="ECO:0000256" key="3">
    <source>
        <dbReference type="ARBA" id="ARBA00022679"/>
    </source>
</evidence>
<dbReference type="GO" id="GO:0005886">
    <property type="term" value="C:plasma membrane"/>
    <property type="evidence" value="ECO:0007669"/>
    <property type="project" value="UniProtKB-SubCell"/>
</dbReference>
<protein>
    <submittedName>
        <fullName evidence="9">DUF2029 domain-containing protein</fullName>
    </submittedName>
</protein>
<keyword evidence="3" id="KW-0808">Transferase</keyword>
<organism evidence="9 10">
    <name type="scientific">Amycolatopsis suaedae</name>
    <dbReference type="NCBI Taxonomy" id="2510978"/>
    <lineage>
        <taxon>Bacteria</taxon>
        <taxon>Bacillati</taxon>
        <taxon>Actinomycetota</taxon>
        <taxon>Actinomycetes</taxon>
        <taxon>Pseudonocardiales</taxon>
        <taxon>Pseudonocardiaceae</taxon>
        <taxon>Amycolatopsis</taxon>
    </lineage>
</organism>
<evidence type="ECO:0000313" key="9">
    <source>
        <dbReference type="EMBL" id="RZQ61519.1"/>
    </source>
</evidence>
<evidence type="ECO:0000256" key="2">
    <source>
        <dbReference type="ARBA" id="ARBA00022475"/>
    </source>
</evidence>
<feature type="transmembrane region" description="Helical" evidence="8">
    <location>
        <begin position="87"/>
        <end position="110"/>
    </location>
</feature>
<keyword evidence="4 8" id="KW-0812">Transmembrane</keyword>
<dbReference type="Pfam" id="PF09594">
    <property type="entry name" value="GT87"/>
    <property type="match status" value="1"/>
</dbReference>
<gene>
    <name evidence="9" type="ORF">EWH70_24455</name>
</gene>
<dbReference type="GO" id="GO:0016758">
    <property type="term" value="F:hexosyltransferase activity"/>
    <property type="evidence" value="ECO:0007669"/>
    <property type="project" value="InterPro"/>
</dbReference>
<feature type="transmembrane region" description="Helical" evidence="8">
    <location>
        <begin position="195"/>
        <end position="213"/>
    </location>
</feature>
<sequence length="378" mass="39341">MSVQLAARPRALVVASAAVSAVIVAVLAVTGGLAAIDLQVYRFGVAALFSGADLYGELAATTAGIWLPFIYPPFAALVLAPLAALPWPVAAALVTLASVAALALTCHVVARRLWPAAPAGPLAAAVPVALLCEPVRSTLGFGQVNLWLMAMVVADCLLPRTRWPRGLLVGLAVAIKITPAAFLLFFLLRKDFRAVATAAATVAATVLAGVLAAPEASARYWFGELFTASGLSGSPFVTNQGIPGALARLDLPPAAHLAVTLVLAAGVAWAAVTAMRRLDPPEALLVNATAALVLSPISWSHHWVWVVPAALVLITRRSRWVAAAPVFVLPPQSWLPSAEHRELAWAPWQHLAGNAYLLTGLAALAGAAWLGRRHAGEH</sequence>
<dbReference type="OrthoDB" id="9774600at2"/>
<evidence type="ECO:0000256" key="4">
    <source>
        <dbReference type="ARBA" id="ARBA00022692"/>
    </source>
</evidence>
<accession>A0A4Q7J3G4</accession>
<name>A0A4Q7J3G4_9PSEU</name>
<keyword evidence="10" id="KW-1185">Reference proteome</keyword>
<proteinExistence type="inferred from homology"/>
<evidence type="ECO:0000313" key="10">
    <source>
        <dbReference type="Proteomes" id="UP000292003"/>
    </source>
</evidence>
<feature type="transmembrane region" description="Helical" evidence="8">
    <location>
        <begin position="58"/>
        <end position="80"/>
    </location>
</feature>
<dbReference type="AlphaFoldDB" id="A0A4Q7J3G4"/>
<comment type="caution">
    <text evidence="9">The sequence shown here is derived from an EMBL/GenBank/DDBJ whole genome shotgun (WGS) entry which is preliminary data.</text>
</comment>
<dbReference type="InterPro" id="IPR018584">
    <property type="entry name" value="GT87"/>
</dbReference>
<feature type="transmembrane region" description="Helical" evidence="8">
    <location>
        <begin position="284"/>
        <end position="305"/>
    </location>
</feature>
<evidence type="ECO:0000256" key="8">
    <source>
        <dbReference type="SAM" id="Phobius"/>
    </source>
</evidence>
<comment type="subcellular location">
    <subcellularLocation>
        <location evidence="1">Cell membrane</location>
        <topology evidence="1">Multi-pass membrane protein</topology>
    </subcellularLocation>
</comment>
<reference evidence="9 10" key="1">
    <citation type="submission" date="2019-02" db="EMBL/GenBank/DDBJ databases">
        <title>Draft genome sequence of Amycolatopsis sp. 8-3EHSu isolated from roots of Suaeda maritima.</title>
        <authorList>
            <person name="Duangmal K."/>
            <person name="Chantavorakit T."/>
        </authorList>
    </citation>
    <scope>NUCLEOTIDE SEQUENCE [LARGE SCALE GENOMIC DNA]</scope>
    <source>
        <strain evidence="9 10">8-3EHSu</strain>
    </source>
</reference>
<evidence type="ECO:0000256" key="6">
    <source>
        <dbReference type="ARBA" id="ARBA00023136"/>
    </source>
</evidence>
<evidence type="ECO:0000256" key="7">
    <source>
        <dbReference type="ARBA" id="ARBA00024033"/>
    </source>
</evidence>
<dbReference type="EMBL" id="SFCC01000012">
    <property type="protein sequence ID" value="RZQ61519.1"/>
    <property type="molecule type" value="Genomic_DNA"/>
</dbReference>
<feature type="transmembrane region" description="Helical" evidence="8">
    <location>
        <begin position="167"/>
        <end position="188"/>
    </location>
</feature>